<evidence type="ECO:0000313" key="1">
    <source>
        <dbReference type="EMBL" id="TWT82110.1"/>
    </source>
</evidence>
<reference evidence="1 2" key="1">
    <citation type="submission" date="2019-02" db="EMBL/GenBank/DDBJ databases">
        <title>Deep-cultivation of Planctomycetes and their phenomic and genomic characterization uncovers novel biology.</title>
        <authorList>
            <person name="Wiegand S."/>
            <person name="Jogler M."/>
            <person name="Boedeker C."/>
            <person name="Pinto D."/>
            <person name="Vollmers J."/>
            <person name="Rivas-Marin E."/>
            <person name="Kohn T."/>
            <person name="Peeters S.H."/>
            <person name="Heuer A."/>
            <person name="Rast P."/>
            <person name="Oberbeckmann S."/>
            <person name="Bunk B."/>
            <person name="Jeske O."/>
            <person name="Meyerdierks A."/>
            <person name="Storesund J.E."/>
            <person name="Kallscheuer N."/>
            <person name="Luecker S."/>
            <person name="Lage O.M."/>
            <person name="Pohl T."/>
            <person name="Merkel B.J."/>
            <person name="Hornburger P."/>
            <person name="Mueller R.-W."/>
            <person name="Bruemmer F."/>
            <person name="Labrenz M."/>
            <person name="Spormann A.M."/>
            <person name="Op Den Camp H."/>
            <person name="Overmann J."/>
            <person name="Amann R."/>
            <person name="Jetten M.S.M."/>
            <person name="Mascher T."/>
            <person name="Medema M.H."/>
            <person name="Devos D.P."/>
            <person name="Kaster A.-K."/>
            <person name="Ovreas L."/>
            <person name="Rohde M."/>
            <person name="Galperin M.Y."/>
            <person name="Jogler C."/>
        </authorList>
    </citation>
    <scope>NUCLEOTIDE SEQUENCE [LARGE SCALE GENOMIC DNA]</scope>
    <source>
        <strain evidence="1 2">CA13</strain>
    </source>
</reference>
<dbReference type="InterPro" id="IPR011330">
    <property type="entry name" value="Glyco_hydro/deAcase_b/a-brl"/>
</dbReference>
<evidence type="ECO:0000313" key="2">
    <source>
        <dbReference type="Proteomes" id="UP000315010"/>
    </source>
</evidence>
<evidence type="ECO:0008006" key="3">
    <source>
        <dbReference type="Google" id="ProtNLM"/>
    </source>
</evidence>
<dbReference type="Proteomes" id="UP000315010">
    <property type="component" value="Unassembled WGS sequence"/>
</dbReference>
<protein>
    <recommendedName>
        <fullName evidence="3">Polysaccharide deacetylase</fullName>
    </recommendedName>
</protein>
<organism evidence="1 2">
    <name type="scientific">Novipirellula herctigrandis</name>
    <dbReference type="NCBI Taxonomy" id="2527986"/>
    <lineage>
        <taxon>Bacteria</taxon>
        <taxon>Pseudomonadati</taxon>
        <taxon>Planctomycetota</taxon>
        <taxon>Planctomycetia</taxon>
        <taxon>Pirellulales</taxon>
        <taxon>Pirellulaceae</taxon>
        <taxon>Novipirellula</taxon>
    </lineage>
</organism>
<name>A0A5C5Z4K0_9BACT</name>
<dbReference type="EMBL" id="SJPJ01000001">
    <property type="protein sequence ID" value="TWT82110.1"/>
    <property type="molecule type" value="Genomic_DNA"/>
</dbReference>
<dbReference type="GO" id="GO:0005975">
    <property type="term" value="P:carbohydrate metabolic process"/>
    <property type="evidence" value="ECO:0007669"/>
    <property type="project" value="InterPro"/>
</dbReference>
<sequence length="394" mass="45069" precursor="true">MKMSDSGEMPTAKLGPSSTGVRFAFGGRAGQVLQDHFERDVHLAVLSAKFKLYYRLRPFIPIPLRQWLQRGRNQSIEVSQSWYLPIDFLNDFQTAIEREGDAVAIHPWPDGFQMAVSLTHDIETAQGMKWIDQLAAMEEKLGLRSSWNVVPYKYKVDPCIIKDLQQRGHEVGIQGYNHDGRLYESRRTFMRRSGSINKAIAKYGSVGFRSPMVHRNFQWLQDLDVQYDASSFDTDPFQAMPGGVGGVWPFMVGKFVELPYTLPQDHTLMVSLGETTPRIWLKKLEFLRSMAGMAMVITHPDYLDSPKRLEIYRRFLDHVAEQTDCWKALPRDVASWWRQRDELEIVDDRIVGSLASRARLWPLHELAAIMQVASPTSPSVSTPDALSLCNEDTF</sequence>
<keyword evidence="2" id="KW-1185">Reference proteome</keyword>
<proteinExistence type="predicted"/>
<gene>
    <name evidence="1" type="ORF">CA13_35710</name>
</gene>
<dbReference type="Gene3D" id="3.20.20.370">
    <property type="entry name" value="Glycoside hydrolase/deacetylase"/>
    <property type="match status" value="1"/>
</dbReference>
<accession>A0A5C5Z4K0</accession>
<dbReference type="SUPFAM" id="SSF88713">
    <property type="entry name" value="Glycoside hydrolase/deacetylase"/>
    <property type="match status" value="1"/>
</dbReference>
<dbReference type="AlphaFoldDB" id="A0A5C5Z4K0"/>
<comment type="caution">
    <text evidence="1">The sequence shown here is derived from an EMBL/GenBank/DDBJ whole genome shotgun (WGS) entry which is preliminary data.</text>
</comment>